<dbReference type="PANTHER" id="PTHR30558">
    <property type="entry name" value="EXBD MEMBRANE COMPONENT OF PMF-DRIVEN MACROMOLECULE IMPORT SYSTEM"/>
    <property type="match status" value="1"/>
</dbReference>
<dbReference type="Pfam" id="PF02472">
    <property type="entry name" value="ExbD"/>
    <property type="match status" value="1"/>
</dbReference>
<dbReference type="Proteomes" id="UP000076400">
    <property type="component" value="Unassembled WGS sequence"/>
</dbReference>
<evidence type="ECO:0000313" key="13">
    <source>
        <dbReference type="Proteomes" id="UP000076400"/>
    </source>
</evidence>
<evidence type="ECO:0000256" key="9">
    <source>
        <dbReference type="ARBA" id="ARBA00023306"/>
    </source>
</evidence>
<keyword evidence="10" id="KW-0653">Protein transport</keyword>
<evidence type="ECO:0000256" key="11">
    <source>
        <dbReference type="SAM" id="Phobius"/>
    </source>
</evidence>
<keyword evidence="13" id="KW-1185">Reference proteome</keyword>
<name>A0A154WES3_9PROT</name>
<sequence length="146" mass="16095">MAMKLGNGRGGGRTGRYQPMSEINVTPFVDVMLVLLIVFMVTAPLLTVGVPVDLPKTQATQLRDQVEPLVVTVNAEGRLFIQETETDAQQLIPRLNAIAQNKPETRIYVRGDQAINYGRVMEVMGLISQAGYAKVALIAEMPQDRR</sequence>
<keyword evidence="4" id="KW-0997">Cell inner membrane</keyword>
<dbReference type="AlphaFoldDB" id="A0A154WES3"/>
<organism evidence="12 13">
    <name type="scientific">Oceanibaculum pacificum</name>
    <dbReference type="NCBI Taxonomy" id="580166"/>
    <lineage>
        <taxon>Bacteria</taxon>
        <taxon>Pseudomonadati</taxon>
        <taxon>Pseudomonadota</taxon>
        <taxon>Alphaproteobacteria</taxon>
        <taxon>Rhodospirillales</taxon>
        <taxon>Oceanibaculaceae</taxon>
        <taxon>Oceanibaculum</taxon>
    </lineage>
</organism>
<keyword evidence="8 11" id="KW-0472">Membrane</keyword>
<dbReference type="STRING" id="580166.AUP43_17830"/>
<evidence type="ECO:0000256" key="6">
    <source>
        <dbReference type="ARBA" id="ARBA00022692"/>
    </source>
</evidence>
<reference evidence="12 13" key="1">
    <citation type="submission" date="2015-12" db="EMBL/GenBank/DDBJ databases">
        <title>Genome sequence of Oceanibaculum pacificum MCCC 1A02656.</title>
        <authorList>
            <person name="Lu L."/>
            <person name="Lai Q."/>
            <person name="Shao Z."/>
            <person name="Qian P."/>
        </authorList>
    </citation>
    <scope>NUCLEOTIDE SEQUENCE [LARGE SCALE GENOMIC DNA]</scope>
    <source>
        <strain evidence="12 13">MCCC 1A02656</strain>
    </source>
</reference>
<feature type="transmembrane region" description="Helical" evidence="11">
    <location>
        <begin position="31"/>
        <end position="54"/>
    </location>
</feature>
<evidence type="ECO:0000256" key="8">
    <source>
        <dbReference type="ARBA" id="ARBA00023136"/>
    </source>
</evidence>
<dbReference type="OrthoDB" id="9798629at2"/>
<dbReference type="RefSeq" id="WP_067553388.1">
    <property type="nucleotide sequence ID" value="NZ_LPXN01000067.1"/>
</dbReference>
<dbReference type="InterPro" id="IPR003400">
    <property type="entry name" value="ExbD"/>
</dbReference>
<evidence type="ECO:0000313" key="12">
    <source>
        <dbReference type="EMBL" id="KZD11996.1"/>
    </source>
</evidence>
<protein>
    <submittedName>
        <fullName evidence="12">Protein TolR</fullName>
    </submittedName>
</protein>
<dbReference type="NCBIfam" id="TIGR02801">
    <property type="entry name" value="tolR"/>
    <property type="match status" value="1"/>
</dbReference>
<dbReference type="PANTHER" id="PTHR30558:SF7">
    <property type="entry name" value="TOL-PAL SYSTEM PROTEIN TOLR"/>
    <property type="match status" value="1"/>
</dbReference>
<evidence type="ECO:0000256" key="5">
    <source>
        <dbReference type="ARBA" id="ARBA00022618"/>
    </source>
</evidence>
<dbReference type="InterPro" id="IPR014168">
    <property type="entry name" value="Tol-Pal_TolR"/>
</dbReference>
<keyword evidence="5" id="KW-0132">Cell division</keyword>
<dbReference type="GO" id="GO:0005886">
    <property type="term" value="C:plasma membrane"/>
    <property type="evidence" value="ECO:0007669"/>
    <property type="project" value="UniProtKB-SubCell"/>
</dbReference>
<dbReference type="Gene3D" id="3.30.420.270">
    <property type="match status" value="1"/>
</dbReference>
<dbReference type="EMBL" id="LPXN01000067">
    <property type="protein sequence ID" value="KZD11996.1"/>
    <property type="molecule type" value="Genomic_DNA"/>
</dbReference>
<keyword evidence="3" id="KW-1003">Cell membrane</keyword>
<evidence type="ECO:0000256" key="3">
    <source>
        <dbReference type="ARBA" id="ARBA00022475"/>
    </source>
</evidence>
<evidence type="ECO:0000256" key="2">
    <source>
        <dbReference type="ARBA" id="ARBA00005811"/>
    </source>
</evidence>
<dbReference type="GO" id="GO:0022857">
    <property type="term" value="F:transmembrane transporter activity"/>
    <property type="evidence" value="ECO:0007669"/>
    <property type="project" value="InterPro"/>
</dbReference>
<comment type="similarity">
    <text evidence="2 10">Belongs to the ExbD/TolR family.</text>
</comment>
<keyword evidence="7 11" id="KW-1133">Transmembrane helix</keyword>
<evidence type="ECO:0000256" key="7">
    <source>
        <dbReference type="ARBA" id="ARBA00022989"/>
    </source>
</evidence>
<proteinExistence type="inferred from homology"/>
<dbReference type="GO" id="GO:0015031">
    <property type="term" value="P:protein transport"/>
    <property type="evidence" value="ECO:0007669"/>
    <property type="project" value="UniProtKB-KW"/>
</dbReference>
<keyword evidence="10" id="KW-0813">Transport</keyword>
<comment type="subcellular location">
    <subcellularLocation>
        <location evidence="1">Cell membrane</location>
        <topology evidence="1">Single-pass membrane protein</topology>
    </subcellularLocation>
    <subcellularLocation>
        <location evidence="10">Cell membrane</location>
        <topology evidence="10">Single-pass type II membrane protein</topology>
    </subcellularLocation>
</comment>
<accession>A0A154WES3</accession>
<keyword evidence="9" id="KW-0131">Cell cycle</keyword>
<keyword evidence="6 10" id="KW-0812">Transmembrane</keyword>
<comment type="caution">
    <text evidence="12">The sequence shown here is derived from an EMBL/GenBank/DDBJ whole genome shotgun (WGS) entry which is preliminary data.</text>
</comment>
<evidence type="ECO:0000256" key="4">
    <source>
        <dbReference type="ARBA" id="ARBA00022519"/>
    </source>
</evidence>
<gene>
    <name evidence="12" type="ORF">AUP43_17830</name>
</gene>
<evidence type="ECO:0000256" key="1">
    <source>
        <dbReference type="ARBA" id="ARBA00004162"/>
    </source>
</evidence>
<dbReference type="GO" id="GO:0051301">
    <property type="term" value="P:cell division"/>
    <property type="evidence" value="ECO:0007669"/>
    <property type="project" value="UniProtKB-KW"/>
</dbReference>
<evidence type="ECO:0000256" key="10">
    <source>
        <dbReference type="RuleBase" id="RU003879"/>
    </source>
</evidence>